<dbReference type="SMART" id="SM00860">
    <property type="entry name" value="SMI1_KNR4"/>
    <property type="match status" value="1"/>
</dbReference>
<organism evidence="2 3">
    <name type="scientific">Streptomyces lateritius</name>
    <dbReference type="NCBI Taxonomy" id="67313"/>
    <lineage>
        <taxon>Bacteria</taxon>
        <taxon>Bacillati</taxon>
        <taxon>Actinomycetota</taxon>
        <taxon>Actinomycetes</taxon>
        <taxon>Kitasatosporales</taxon>
        <taxon>Streptomycetaceae</taxon>
        <taxon>Streptomyces</taxon>
    </lineage>
</organism>
<dbReference type="SUPFAM" id="SSF160631">
    <property type="entry name" value="SMI1/KNR4-like"/>
    <property type="match status" value="1"/>
</dbReference>
<dbReference type="EMBL" id="JBIBSM010000020">
    <property type="protein sequence ID" value="MFF8280216.1"/>
    <property type="molecule type" value="Genomic_DNA"/>
</dbReference>
<evidence type="ECO:0000313" key="2">
    <source>
        <dbReference type="EMBL" id="MFF8280216.1"/>
    </source>
</evidence>
<dbReference type="Proteomes" id="UP001603013">
    <property type="component" value="Unassembled WGS sequence"/>
</dbReference>
<dbReference type="Gene3D" id="3.40.1580.10">
    <property type="entry name" value="SMI1/KNR4-like"/>
    <property type="match status" value="1"/>
</dbReference>
<dbReference type="Pfam" id="PF09346">
    <property type="entry name" value="SMI1_KNR4"/>
    <property type="match status" value="1"/>
</dbReference>
<dbReference type="RefSeq" id="WP_391937096.1">
    <property type="nucleotide sequence ID" value="NZ_JBIBSM010000020.1"/>
</dbReference>
<gene>
    <name evidence="2" type="ORF">ACF05T_29710</name>
</gene>
<sequence length="174" mass="19100">MTSIDHGVRKSWDRLAARHGDRLRGTPVRAAADKDRIRAVEADIGLAFPAEVRDWWTLDGVSADYWIPGPFAPVDLEEALETREIWLQVAEEEGDVFDANGEPEPRFLPSFLPIAMSPGGDGLVIDLRPGDSYGAVLLWDHETWVLAAPLWDSVAAMLGDIATLRDNAGAPSDR</sequence>
<comment type="caution">
    <text evidence="2">The sequence shown here is derived from an EMBL/GenBank/DDBJ whole genome shotgun (WGS) entry which is preliminary data.</text>
</comment>
<evidence type="ECO:0000259" key="1">
    <source>
        <dbReference type="SMART" id="SM00860"/>
    </source>
</evidence>
<dbReference type="InterPro" id="IPR037883">
    <property type="entry name" value="Knr4/Smi1-like_sf"/>
</dbReference>
<accession>A0ABW6YK29</accession>
<keyword evidence="3" id="KW-1185">Reference proteome</keyword>
<feature type="domain" description="Knr4/Smi1-like" evidence="1">
    <location>
        <begin position="31"/>
        <end position="160"/>
    </location>
</feature>
<reference evidence="2 3" key="1">
    <citation type="submission" date="2024-10" db="EMBL/GenBank/DDBJ databases">
        <title>The Natural Products Discovery Center: Release of the First 8490 Sequenced Strains for Exploring Actinobacteria Biosynthetic Diversity.</title>
        <authorList>
            <person name="Kalkreuter E."/>
            <person name="Kautsar S.A."/>
            <person name="Yang D."/>
            <person name="Bader C.D."/>
            <person name="Teijaro C.N."/>
            <person name="Fluegel L."/>
            <person name="Davis C.M."/>
            <person name="Simpson J.R."/>
            <person name="Lauterbach L."/>
            <person name="Steele A.D."/>
            <person name="Gui C."/>
            <person name="Meng S."/>
            <person name="Li G."/>
            <person name="Viehrig K."/>
            <person name="Ye F."/>
            <person name="Su P."/>
            <person name="Kiefer A.F."/>
            <person name="Nichols A."/>
            <person name="Cepeda A.J."/>
            <person name="Yan W."/>
            <person name="Fan B."/>
            <person name="Jiang Y."/>
            <person name="Adhikari A."/>
            <person name="Zheng C.-J."/>
            <person name="Schuster L."/>
            <person name="Cowan T.M."/>
            <person name="Smanski M.J."/>
            <person name="Chevrette M.G."/>
            <person name="De Carvalho L.P.S."/>
            <person name="Shen B."/>
        </authorList>
    </citation>
    <scope>NUCLEOTIDE SEQUENCE [LARGE SCALE GENOMIC DNA]</scope>
    <source>
        <strain evidence="2 3">NPDC015755</strain>
    </source>
</reference>
<name>A0ABW6YK29_9ACTN</name>
<evidence type="ECO:0000313" key="3">
    <source>
        <dbReference type="Proteomes" id="UP001603013"/>
    </source>
</evidence>
<dbReference type="InterPro" id="IPR018958">
    <property type="entry name" value="Knr4/Smi1-like_dom"/>
</dbReference>
<proteinExistence type="predicted"/>
<protein>
    <submittedName>
        <fullName evidence="2">SMI1/KNR4 family protein</fullName>
    </submittedName>
</protein>